<dbReference type="Gene3D" id="1.20.1740.10">
    <property type="entry name" value="Amino acid/polyamine transporter I"/>
    <property type="match status" value="1"/>
</dbReference>
<dbReference type="PANTHER" id="PTHR37814:SF1">
    <property type="entry name" value="MEMBRANE PROTEIN"/>
    <property type="match status" value="1"/>
</dbReference>
<feature type="transmembrane region" description="Helical" evidence="1">
    <location>
        <begin position="183"/>
        <end position="201"/>
    </location>
</feature>
<keyword evidence="1" id="KW-1133">Transmembrane helix</keyword>
<feature type="transmembrane region" description="Helical" evidence="1">
    <location>
        <begin position="116"/>
        <end position="133"/>
    </location>
</feature>
<dbReference type="InterPro" id="IPR038728">
    <property type="entry name" value="YkvI-like"/>
</dbReference>
<dbReference type="STRING" id="112248.SAMN05444392_10429"/>
<feature type="transmembrane region" description="Helical" evidence="1">
    <location>
        <begin position="296"/>
        <end position="314"/>
    </location>
</feature>
<accession>A0A1M4WY55</accession>
<gene>
    <name evidence="2" type="ORF">SAMN05444392_10429</name>
</gene>
<evidence type="ECO:0000256" key="1">
    <source>
        <dbReference type="SAM" id="Phobius"/>
    </source>
</evidence>
<feature type="transmembrane region" description="Helical" evidence="1">
    <location>
        <begin position="320"/>
        <end position="339"/>
    </location>
</feature>
<evidence type="ECO:0000313" key="2">
    <source>
        <dbReference type="EMBL" id="SHE86176.1"/>
    </source>
</evidence>
<dbReference type="Proteomes" id="UP000184476">
    <property type="component" value="Unassembled WGS sequence"/>
</dbReference>
<name>A0A1M4WY55_9BACL</name>
<protein>
    <submittedName>
        <fullName evidence="2">Uncharacterized membrane protein YkvI</fullName>
    </submittedName>
</protein>
<sequence length="345" mass="38846">MRIRLIPSLKISMTIIGTTIGAGFASGREIWEFFGSYGTASHWSLLLSLFLFFGAGMIILFISWRYQTENYAELLRKLMGERFAILFDGLILIYLLTTSIVMLAGSGAIFEQWDQSFFEGCLILALPSFLILFFDIRGLLSINTILMPILSIILLAVFIYYLIQPDPYVGTKVAESIHLPVWPSAIAYAAFNIISLVAVLATMGKTINHPSEIWIAGVISFIVLGLIAILFNICLLRASHLLSQYEIPLFALVQNVSPMILLGITIVLWLSIYTTTVSNLYGLAYRMQGLLPWPHWLIGFLMLSILIPFARIGFSSLVSWLYPLYGVLNLFLLAMIWLYPFTQKE</sequence>
<dbReference type="EMBL" id="FQVL01000004">
    <property type="protein sequence ID" value="SHE86176.1"/>
    <property type="molecule type" value="Genomic_DNA"/>
</dbReference>
<feature type="transmembrane region" description="Helical" evidence="1">
    <location>
        <begin position="145"/>
        <end position="163"/>
    </location>
</feature>
<feature type="transmembrane region" description="Helical" evidence="1">
    <location>
        <begin position="43"/>
        <end position="64"/>
    </location>
</feature>
<dbReference type="AlphaFoldDB" id="A0A1M4WY55"/>
<organism evidence="2 3">
    <name type="scientific">Seinonella peptonophila</name>
    <dbReference type="NCBI Taxonomy" id="112248"/>
    <lineage>
        <taxon>Bacteria</taxon>
        <taxon>Bacillati</taxon>
        <taxon>Bacillota</taxon>
        <taxon>Bacilli</taxon>
        <taxon>Bacillales</taxon>
        <taxon>Thermoactinomycetaceae</taxon>
        <taxon>Seinonella</taxon>
    </lineage>
</organism>
<keyword evidence="1" id="KW-0472">Membrane</keyword>
<keyword evidence="3" id="KW-1185">Reference proteome</keyword>
<reference evidence="2 3" key="1">
    <citation type="submission" date="2016-11" db="EMBL/GenBank/DDBJ databases">
        <authorList>
            <person name="Jaros S."/>
            <person name="Januszkiewicz K."/>
            <person name="Wedrychowicz H."/>
        </authorList>
    </citation>
    <scope>NUCLEOTIDE SEQUENCE [LARGE SCALE GENOMIC DNA]</scope>
    <source>
        <strain evidence="2 3">DSM 44666</strain>
    </source>
</reference>
<feature type="transmembrane region" description="Helical" evidence="1">
    <location>
        <begin position="259"/>
        <end position="284"/>
    </location>
</feature>
<dbReference type="PANTHER" id="PTHR37814">
    <property type="entry name" value="CONSERVED MEMBRANE PROTEIN"/>
    <property type="match status" value="1"/>
</dbReference>
<feature type="transmembrane region" description="Helical" evidence="1">
    <location>
        <begin position="85"/>
        <end position="110"/>
    </location>
</feature>
<dbReference type="OrthoDB" id="4424890at2"/>
<dbReference type="RefSeq" id="WP_084731318.1">
    <property type="nucleotide sequence ID" value="NZ_FQVL01000004.1"/>
</dbReference>
<feature type="transmembrane region" description="Helical" evidence="1">
    <location>
        <begin position="12"/>
        <end position="31"/>
    </location>
</feature>
<keyword evidence="1" id="KW-0812">Transmembrane</keyword>
<feature type="transmembrane region" description="Helical" evidence="1">
    <location>
        <begin position="213"/>
        <end position="239"/>
    </location>
</feature>
<proteinExistence type="predicted"/>
<evidence type="ECO:0000313" key="3">
    <source>
        <dbReference type="Proteomes" id="UP000184476"/>
    </source>
</evidence>